<proteinExistence type="predicted"/>
<dbReference type="EMBL" id="JANFQO010000009">
    <property type="protein sequence ID" value="MCQ4165310.1"/>
    <property type="molecule type" value="Genomic_DNA"/>
</dbReference>
<dbReference type="RefSeq" id="WP_255914455.1">
    <property type="nucleotide sequence ID" value="NZ_JANFQO010000009.1"/>
</dbReference>
<comment type="caution">
    <text evidence="2">The sequence shown here is derived from an EMBL/GenBank/DDBJ whole genome shotgun (WGS) entry which is preliminary data.</text>
</comment>
<dbReference type="Proteomes" id="UP001165498">
    <property type="component" value="Unassembled WGS sequence"/>
</dbReference>
<evidence type="ECO:0008006" key="4">
    <source>
        <dbReference type="Google" id="ProtNLM"/>
    </source>
</evidence>
<keyword evidence="1" id="KW-0812">Transmembrane</keyword>
<evidence type="ECO:0000256" key="1">
    <source>
        <dbReference type="SAM" id="Phobius"/>
    </source>
</evidence>
<keyword evidence="1" id="KW-0472">Membrane</keyword>
<sequence>MRQIYTSLRQENIDRVTALMDEHSIETTITNRSNYKGGDWKKFSYTNRPDASTWPQVWVVNANDQTRARELLREAGIEPPVRYADELAAATREPLTGTARHRAVASRMRMVALSLVAVAAVLLSLRSCAVSREQVPPQQPQRQVVPVTTH</sequence>
<keyword evidence="1" id="KW-1133">Transmembrane helix</keyword>
<evidence type="ECO:0000313" key="2">
    <source>
        <dbReference type="EMBL" id="MCQ4165310.1"/>
    </source>
</evidence>
<evidence type="ECO:0000313" key="3">
    <source>
        <dbReference type="Proteomes" id="UP001165498"/>
    </source>
</evidence>
<name>A0ABT1QSP6_9GAMM</name>
<keyword evidence="3" id="KW-1185">Reference proteome</keyword>
<organism evidence="2 3">
    <name type="scientific">Tahibacter harae</name>
    <dbReference type="NCBI Taxonomy" id="2963937"/>
    <lineage>
        <taxon>Bacteria</taxon>
        <taxon>Pseudomonadati</taxon>
        <taxon>Pseudomonadota</taxon>
        <taxon>Gammaproteobacteria</taxon>
        <taxon>Lysobacterales</taxon>
        <taxon>Rhodanobacteraceae</taxon>
        <taxon>Tahibacter</taxon>
    </lineage>
</organism>
<feature type="transmembrane region" description="Helical" evidence="1">
    <location>
        <begin position="110"/>
        <end position="127"/>
    </location>
</feature>
<gene>
    <name evidence="2" type="ORF">NM961_11365</name>
</gene>
<reference evidence="2" key="1">
    <citation type="submission" date="2022-07" db="EMBL/GenBank/DDBJ databases">
        <title>Tahibacter sp., a new gammaproteobacterium isolated from the silt sample collected at pig farm.</title>
        <authorList>
            <person name="Chen H."/>
        </authorList>
    </citation>
    <scope>NUCLEOTIDE SEQUENCE</scope>
    <source>
        <strain evidence="2">P2K</strain>
    </source>
</reference>
<accession>A0ABT1QSP6</accession>
<protein>
    <recommendedName>
        <fullName evidence="4">Signal transducing protein</fullName>
    </recommendedName>
</protein>